<dbReference type="InterPro" id="IPR000086">
    <property type="entry name" value="NUDIX_hydrolase_dom"/>
</dbReference>
<organism evidence="4 5">
    <name type="scientific">Candidatus Roizmanbacteria bacterium CG_4_10_14_3_um_filter_33_21</name>
    <dbReference type="NCBI Taxonomy" id="1974830"/>
    <lineage>
        <taxon>Bacteria</taxon>
        <taxon>Candidatus Roizmaniibacteriota</taxon>
    </lineage>
</organism>
<dbReference type="PANTHER" id="PTHR11839">
    <property type="entry name" value="UDP/ADP-SUGAR PYROPHOSPHATASE"/>
    <property type="match status" value="1"/>
</dbReference>
<dbReference type="SUPFAM" id="SSF55811">
    <property type="entry name" value="Nudix"/>
    <property type="match status" value="1"/>
</dbReference>
<evidence type="ECO:0000259" key="3">
    <source>
        <dbReference type="PROSITE" id="PS51462"/>
    </source>
</evidence>
<dbReference type="AlphaFoldDB" id="A0A2M7LRY9"/>
<reference evidence="5" key="1">
    <citation type="submission" date="2017-09" db="EMBL/GenBank/DDBJ databases">
        <title>Depth-based differentiation of microbial function through sediment-hosted aquifers and enrichment of novel symbionts in the deep terrestrial subsurface.</title>
        <authorList>
            <person name="Probst A.J."/>
            <person name="Ladd B."/>
            <person name="Jarett J.K."/>
            <person name="Geller-Mcgrath D.E."/>
            <person name="Sieber C.M.K."/>
            <person name="Emerson J.B."/>
            <person name="Anantharaman K."/>
            <person name="Thomas B.C."/>
            <person name="Malmstrom R."/>
            <person name="Stieglmeier M."/>
            <person name="Klingl A."/>
            <person name="Woyke T."/>
            <person name="Ryan C.M."/>
            <person name="Banfield J.F."/>
        </authorList>
    </citation>
    <scope>NUCLEOTIDE SEQUENCE [LARGE SCALE GENOMIC DNA]</scope>
</reference>
<evidence type="ECO:0000313" key="5">
    <source>
        <dbReference type="Proteomes" id="UP000229708"/>
    </source>
</evidence>
<keyword evidence="2" id="KW-0378">Hydrolase</keyword>
<dbReference type="GO" id="GO:0016787">
    <property type="term" value="F:hydrolase activity"/>
    <property type="evidence" value="ECO:0007669"/>
    <property type="project" value="UniProtKB-KW"/>
</dbReference>
<dbReference type="EMBL" id="PFJI01000181">
    <property type="protein sequence ID" value="PIX70841.1"/>
    <property type="molecule type" value="Genomic_DNA"/>
</dbReference>
<proteinExistence type="predicted"/>
<dbReference type="Pfam" id="PF00293">
    <property type="entry name" value="NUDIX"/>
    <property type="match status" value="1"/>
</dbReference>
<dbReference type="PROSITE" id="PS51462">
    <property type="entry name" value="NUDIX"/>
    <property type="match status" value="1"/>
</dbReference>
<dbReference type="GO" id="GO:0019693">
    <property type="term" value="P:ribose phosphate metabolic process"/>
    <property type="evidence" value="ECO:0007669"/>
    <property type="project" value="TreeGrafter"/>
</dbReference>
<name>A0A2M7LRY9_9BACT</name>
<dbReference type="GO" id="GO:0006753">
    <property type="term" value="P:nucleoside phosphate metabolic process"/>
    <property type="evidence" value="ECO:0007669"/>
    <property type="project" value="TreeGrafter"/>
</dbReference>
<evidence type="ECO:0000256" key="2">
    <source>
        <dbReference type="ARBA" id="ARBA00022801"/>
    </source>
</evidence>
<dbReference type="Proteomes" id="UP000229708">
    <property type="component" value="Unassembled WGS sequence"/>
</dbReference>
<comment type="caution">
    <text evidence="4">The sequence shown here is derived from an EMBL/GenBank/DDBJ whole genome shotgun (WGS) entry which is preliminary data.</text>
</comment>
<dbReference type="InterPro" id="IPR015797">
    <property type="entry name" value="NUDIX_hydrolase-like_dom_sf"/>
</dbReference>
<comment type="cofactor">
    <cofactor evidence="1">
        <name>Mg(2+)</name>
        <dbReference type="ChEBI" id="CHEBI:18420"/>
    </cofactor>
</comment>
<evidence type="ECO:0000313" key="4">
    <source>
        <dbReference type="EMBL" id="PIX70841.1"/>
    </source>
</evidence>
<accession>A0A2M7LRY9</accession>
<evidence type="ECO:0000256" key="1">
    <source>
        <dbReference type="ARBA" id="ARBA00001946"/>
    </source>
</evidence>
<gene>
    <name evidence="4" type="ORF">COZ39_04195</name>
</gene>
<sequence length="185" mass="21192">MKKPTKTLSSKSIYQNKFVEVKVDKVESDKNTWEQVYFVKPNKNSVGIIPMDNSGIYLVNQYRYASKEYLWQIPMGMIDKANNELETAKIELREEVGLTAKKFTRIGSFIAEPGMSPQATIIFVAEGLDKVKNNPDLSKVNLQAKHFSFEQIDRKVKEGDIKCGFTLSSLIWLKSSDLFNRSRLE</sequence>
<dbReference type="GO" id="GO:0005829">
    <property type="term" value="C:cytosol"/>
    <property type="evidence" value="ECO:0007669"/>
    <property type="project" value="TreeGrafter"/>
</dbReference>
<dbReference type="PANTHER" id="PTHR11839:SF18">
    <property type="entry name" value="NUDIX HYDROLASE DOMAIN-CONTAINING PROTEIN"/>
    <property type="match status" value="1"/>
</dbReference>
<feature type="domain" description="Nudix hydrolase" evidence="3">
    <location>
        <begin position="41"/>
        <end position="169"/>
    </location>
</feature>
<dbReference type="Gene3D" id="3.90.79.10">
    <property type="entry name" value="Nucleoside Triphosphate Pyrophosphohydrolase"/>
    <property type="match status" value="1"/>
</dbReference>
<protein>
    <recommendedName>
        <fullName evidence="3">Nudix hydrolase domain-containing protein</fullName>
    </recommendedName>
</protein>